<gene>
    <name evidence="2" type="primary">hda</name>
    <name evidence="2" type="ORF">OSB_22150</name>
</gene>
<feature type="domain" description="Hda lid" evidence="1">
    <location>
        <begin position="155"/>
        <end position="215"/>
    </location>
</feature>
<dbReference type="GO" id="GO:0005886">
    <property type="term" value="C:plasma membrane"/>
    <property type="evidence" value="ECO:0007669"/>
    <property type="project" value="TreeGrafter"/>
</dbReference>
<dbReference type="OrthoDB" id="7390113at2"/>
<dbReference type="EMBL" id="CP012160">
    <property type="protein sequence ID" value="AKS46752.1"/>
    <property type="molecule type" value="Genomic_DNA"/>
</dbReference>
<dbReference type="InterPro" id="IPR055199">
    <property type="entry name" value="Hda_lid"/>
</dbReference>
<sequence length="223" mass="24279">MARQLAFDLPANVRLEAQDFFVSGANELAYALLQTPATWPDHKLALIGPAGSGKTHLARVFASSTDATVLNAKDITEDTPLPSGPLVVEDADTLDPANDEWLFHAHNALRRDSHALLITGKTAPSRWNIALPDLASRLSAATTVTIENPDDALLTAVLLKHFADRQLAPTPDAVAYLIKHLPRSFDALRNIVETLDREALAQSKSLSRPFVRAVLDTLHSDER</sequence>
<keyword evidence="3" id="KW-1185">Reference proteome</keyword>
<dbReference type="Gene3D" id="1.10.8.60">
    <property type="match status" value="1"/>
</dbReference>
<dbReference type="RefSeq" id="WP_049835031.1">
    <property type="nucleotide sequence ID" value="NZ_CP012160.1"/>
</dbReference>
<evidence type="ECO:0000313" key="3">
    <source>
        <dbReference type="Proteomes" id="UP000067444"/>
    </source>
</evidence>
<reference evidence="2 3" key="1">
    <citation type="journal article" date="2015" name="Genome Announc.">
        <title>Closed Genome Sequence of Octadecabacter temperatus SB1, the First Mesophilic Species of the Genus Octadecabacter.</title>
        <authorList>
            <person name="Voget S."/>
            <person name="Billerbeck S."/>
            <person name="Simon M."/>
            <person name="Daniel R."/>
        </authorList>
    </citation>
    <scope>NUCLEOTIDE SEQUENCE [LARGE SCALE GENOMIC DNA]</scope>
    <source>
        <strain evidence="2 3">SB1</strain>
    </source>
</reference>
<dbReference type="Pfam" id="PF22688">
    <property type="entry name" value="Hda_lid"/>
    <property type="match status" value="1"/>
</dbReference>
<dbReference type="PANTHER" id="PTHR30050:SF5">
    <property type="entry name" value="DNAA REGULATORY INACTIVATOR HDA"/>
    <property type="match status" value="1"/>
</dbReference>
<evidence type="ECO:0000259" key="1">
    <source>
        <dbReference type="Pfam" id="PF22688"/>
    </source>
</evidence>
<dbReference type="InterPro" id="IPR027417">
    <property type="entry name" value="P-loop_NTPase"/>
</dbReference>
<dbReference type="GO" id="GO:0006270">
    <property type="term" value="P:DNA replication initiation"/>
    <property type="evidence" value="ECO:0007669"/>
    <property type="project" value="TreeGrafter"/>
</dbReference>
<dbReference type="Gene3D" id="3.40.50.300">
    <property type="entry name" value="P-loop containing nucleotide triphosphate hydrolases"/>
    <property type="match status" value="2"/>
</dbReference>
<protein>
    <submittedName>
        <fullName evidence="2">DnaA regulatory inactivator Hda</fullName>
    </submittedName>
</protein>
<proteinExistence type="predicted"/>
<dbReference type="Proteomes" id="UP000067444">
    <property type="component" value="Chromosome"/>
</dbReference>
<evidence type="ECO:0000313" key="2">
    <source>
        <dbReference type="EMBL" id="AKS46752.1"/>
    </source>
</evidence>
<organism evidence="2 3">
    <name type="scientific">Octadecabacter temperatus</name>
    <dbReference type="NCBI Taxonomy" id="1458307"/>
    <lineage>
        <taxon>Bacteria</taxon>
        <taxon>Pseudomonadati</taxon>
        <taxon>Pseudomonadota</taxon>
        <taxon>Alphaproteobacteria</taxon>
        <taxon>Rhodobacterales</taxon>
        <taxon>Roseobacteraceae</taxon>
        <taxon>Octadecabacter</taxon>
    </lineage>
</organism>
<dbReference type="STRING" id="1458307.OSB_22150"/>
<dbReference type="KEGG" id="otm:OSB_22150"/>
<dbReference type="SUPFAM" id="SSF52540">
    <property type="entry name" value="P-loop containing nucleoside triphosphate hydrolases"/>
    <property type="match status" value="1"/>
</dbReference>
<dbReference type="GO" id="GO:0003688">
    <property type="term" value="F:DNA replication origin binding"/>
    <property type="evidence" value="ECO:0007669"/>
    <property type="project" value="TreeGrafter"/>
</dbReference>
<name>A0A0K0Y7B8_9RHOB</name>
<dbReference type="AlphaFoldDB" id="A0A0K0Y7B8"/>
<accession>A0A0K0Y7B8</accession>
<dbReference type="PANTHER" id="PTHR30050">
    <property type="entry name" value="CHROMOSOMAL REPLICATION INITIATOR PROTEIN DNAA"/>
    <property type="match status" value="1"/>
</dbReference>